<keyword evidence="1" id="KW-0472">Membrane</keyword>
<dbReference type="Proteomes" id="UP000607397">
    <property type="component" value="Unassembled WGS sequence"/>
</dbReference>
<keyword evidence="3" id="KW-1185">Reference proteome</keyword>
<feature type="transmembrane region" description="Helical" evidence="1">
    <location>
        <begin position="68"/>
        <end position="85"/>
    </location>
</feature>
<feature type="transmembrane region" description="Helical" evidence="1">
    <location>
        <begin position="92"/>
        <end position="111"/>
    </location>
</feature>
<dbReference type="RefSeq" id="WP_161825782.1">
    <property type="nucleotide sequence ID" value="NZ_WVIC01000024.1"/>
</dbReference>
<evidence type="ECO:0000313" key="2">
    <source>
        <dbReference type="EMBL" id="NCJ07305.1"/>
    </source>
</evidence>
<accession>A0A8K1ZXV4</accession>
<feature type="transmembrane region" description="Helical" evidence="1">
    <location>
        <begin position="218"/>
        <end position="235"/>
    </location>
</feature>
<evidence type="ECO:0000256" key="1">
    <source>
        <dbReference type="SAM" id="Phobius"/>
    </source>
</evidence>
<protein>
    <submittedName>
        <fullName evidence="2">Uncharacterized protein</fullName>
    </submittedName>
</protein>
<gene>
    <name evidence="2" type="ORF">GS597_12465</name>
</gene>
<comment type="caution">
    <text evidence="2">The sequence shown here is derived from an EMBL/GenBank/DDBJ whole genome shotgun (WGS) entry which is preliminary data.</text>
</comment>
<feature type="transmembrane region" description="Helical" evidence="1">
    <location>
        <begin position="136"/>
        <end position="155"/>
    </location>
</feature>
<sequence length="245" mass="28558">MFKLELKKLYNFRPKILDLRIKDSASKLLILLVLGDIAFILLHVFVSVRLPEGNLYDLSEDYSFAETHMYMKEYWVAILLFLLGITRKKFIYFSWSLMFLILLLDDALQIHERVGGSLSVYFNDKFYLRPQDYGELLVYAIYALVLFSLIGFAYLRTDEQGKKVSKNLFVLIVILAIFGVFIDMLGIMTWNILEYKSLSYWAYISEHLSAVIEDGGEMLVLSIILSYVFGLKMGVRDQKINIFEK</sequence>
<proteinExistence type="predicted"/>
<keyword evidence="1" id="KW-1133">Transmembrane helix</keyword>
<feature type="transmembrane region" description="Helical" evidence="1">
    <location>
        <begin position="28"/>
        <end position="48"/>
    </location>
</feature>
<name>A0A8K1ZXV4_9CYAN</name>
<evidence type="ECO:0000313" key="3">
    <source>
        <dbReference type="Proteomes" id="UP000607397"/>
    </source>
</evidence>
<reference evidence="2" key="1">
    <citation type="submission" date="2019-12" db="EMBL/GenBank/DDBJ databases">
        <title>High-Quality draft genome sequences of three cyanobacteria isolated from the limestone walls of the Old Cathedral of Coimbra.</title>
        <authorList>
            <person name="Tiago I."/>
            <person name="Soares F."/>
            <person name="Portugal A."/>
        </authorList>
    </citation>
    <scope>NUCLEOTIDE SEQUENCE [LARGE SCALE GENOMIC DNA]</scope>
    <source>
        <strain evidence="2">C</strain>
    </source>
</reference>
<dbReference type="EMBL" id="WVIC01000024">
    <property type="protein sequence ID" value="NCJ07305.1"/>
    <property type="molecule type" value="Genomic_DNA"/>
</dbReference>
<feature type="transmembrane region" description="Helical" evidence="1">
    <location>
        <begin position="167"/>
        <end position="193"/>
    </location>
</feature>
<organism evidence="2 3">
    <name type="scientific">Petrachloros mirabilis ULC683</name>
    <dbReference type="NCBI Taxonomy" id="2781853"/>
    <lineage>
        <taxon>Bacteria</taxon>
        <taxon>Bacillati</taxon>
        <taxon>Cyanobacteriota</taxon>
        <taxon>Cyanophyceae</taxon>
        <taxon>Synechococcales</taxon>
        <taxon>Petrachlorosaceae</taxon>
        <taxon>Petrachloros</taxon>
        <taxon>Petrachloros mirabilis</taxon>
    </lineage>
</organism>
<dbReference type="AlphaFoldDB" id="A0A8K1ZXV4"/>
<keyword evidence="1" id="KW-0812">Transmembrane</keyword>